<dbReference type="EMBL" id="CP084932">
    <property type="protein sequence ID" value="USI75213.1"/>
    <property type="molecule type" value="Genomic_DNA"/>
</dbReference>
<evidence type="ECO:0000313" key="3">
    <source>
        <dbReference type="Proteomes" id="UP001056937"/>
    </source>
</evidence>
<protein>
    <submittedName>
        <fullName evidence="2">Uncharacterized protein</fullName>
    </submittedName>
</protein>
<feature type="region of interest" description="Disordered" evidence="1">
    <location>
        <begin position="1"/>
        <end position="75"/>
    </location>
</feature>
<name>A0ABY4XEG5_9SPHN</name>
<organism evidence="2 3">
    <name type="scientific">Sphingomonas morindae</name>
    <dbReference type="NCBI Taxonomy" id="1541170"/>
    <lineage>
        <taxon>Bacteria</taxon>
        <taxon>Pseudomonadati</taxon>
        <taxon>Pseudomonadota</taxon>
        <taxon>Alphaproteobacteria</taxon>
        <taxon>Sphingomonadales</taxon>
        <taxon>Sphingomonadaceae</taxon>
        <taxon>Sphingomonas</taxon>
    </lineage>
</organism>
<gene>
    <name evidence="2" type="ORF">LHA26_19455</name>
</gene>
<evidence type="ECO:0000313" key="2">
    <source>
        <dbReference type="EMBL" id="USI75213.1"/>
    </source>
</evidence>
<accession>A0ABY4XEG5</accession>
<sequence length="109" mass="12148">MDSETDQQTEKSEPRQPNSKPKNSQQKLRSKQRTRKSQQTANPDPEERTRTIGVGPSKHRTSALQRIPLQSGGASPSLKVRAMEWHNFAEILFGLAAVITALKQGGKKK</sequence>
<dbReference type="RefSeq" id="WP_252169023.1">
    <property type="nucleotide sequence ID" value="NZ_CP084932.1"/>
</dbReference>
<dbReference type="Proteomes" id="UP001056937">
    <property type="component" value="Plasmid p1"/>
</dbReference>
<geneLocation type="plasmid" evidence="2 3">
    <name>p1</name>
</geneLocation>
<proteinExistence type="predicted"/>
<feature type="compositionally biased region" description="Polar residues" evidence="1">
    <location>
        <begin position="15"/>
        <end position="27"/>
    </location>
</feature>
<keyword evidence="2" id="KW-0614">Plasmid</keyword>
<reference evidence="2" key="1">
    <citation type="journal article" date="2022" name="Toxins">
        <title>Genomic Analysis of Sphingopyxis sp. USTB-05 for Biodegrading Cyanobacterial Hepatotoxins.</title>
        <authorList>
            <person name="Liu C."/>
            <person name="Xu Q."/>
            <person name="Zhao Z."/>
            <person name="Zhang H."/>
            <person name="Liu X."/>
            <person name="Yin C."/>
            <person name="Liu Y."/>
            <person name="Yan H."/>
        </authorList>
    </citation>
    <scope>NUCLEOTIDE SEQUENCE</scope>
    <source>
        <strain evidence="2">NBD5</strain>
    </source>
</reference>
<evidence type="ECO:0000256" key="1">
    <source>
        <dbReference type="SAM" id="MobiDB-lite"/>
    </source>
</evidence>
<keyword evidence="3" id="KW-1185">Reference proteome</keyword>